<gene>
    <name evidence="3" type="primary">nuoC</name>
    <name evidence="7" type="ORF">EDC27_2194</name>
</gene>
<dbReference type="GO" id="GO:0005886">
    <property type="term" value="C:plasma membrane"/>
    <property type="evidence" value="ECO:0007669"/>
    <property type="project" value="UniProtKB-SubCell"/>
</dbReference>
<keyword evidence="2 3" id="KW-0813">Transport</keyword>
<evidence type="ECO:0000313" key="7">
    <source>
        <dbReference type="EMBL" id="ROQ90925.1"/>
    </source>
</evidence>
<dbReference type="RefSeq" id="WP_123290666.1">
    <property type="nucleotide sequence ID" value="NZ_RJVA01000013.1"/>
</dbReference>
<comment type="caution">
    <text evidence="7">The sequence shown here is derived from an EMBL/GenBank/DDBJ whole genome shotgun (WGS) entry which is preliminary data.</text>
</comment>
<keyword evidence="3" id="KW-0830">Ubiquinone</keyword>
<reference evidence="7 8" key="1">
    <citation type="submission" date="2018-11" db="EMBL/GenBank/DDBJ databases">
        <title>Genomic Encyclopedia of Type Strains, Phase IV (KMG-IV): sequencing the most valuable type-strain genomes for metagenomic binning, comparative biology and taxonomic classification.</title>
        <authorList>
            <person name="Goeker M."/>
        </authorList>
    </citation>
    <scope>NUCLEOTIDE SEQUENCE [LARGE SCALE GENOMIC DNA]</scope>
    <source>
        <strain evidence="7 8">DSM 22027</strain>
    </source>
</reference>
<evidence type="ECO:0000313" key="8">
    <source>
        <dbReference type="Proteomes" id="UP000276223"/>
    </source>
</evidence>
<dbReference type="InterPro" id="IPR020396">
    <property type="entry name" value="NADH_UbQ_OxRdtase_CS"/>
</dbReference>
<dbReference type="AlphaFoldDB" id="A0A3N1UI35"/>
<comment type="similarity">
    <text evidence="1 3 4">Belongs to the complex I 30 kDa subunit family.</text>
</comment>
<comment type="catalytic activity">
    <reaction evidence="3 5">
        <text>a quinone + NADH + 5 H(+)(in) = a quinol + NAD(+) + 4 H(+)(out)</text>
        <dbReference type="Rhea" id="RHEA:57888"/>
        <dbReference type="ChEBI" id="CHEBI:15378"/>
        <dbReference type="ChEBI" id="CHEBI:24646"/>
        <dbReference type="ChEBI" id="CHEBI:57540"/>
        <dbReference type="ChEBI" id="CHEBI:57945"/>
        <dbReference type="ChEBI" id="CHEBI:132124"/>
    </reaction>
</comment>
<dbReference type="GO" id="GO:0048038">
    <property type="term" value="F:quinone binding"/>
    <property type="evidence" value="ECO:0007669"/>
    <property type="project" value="UniProtKB-KW"/>
</dbReference>
<keyword evidence="3" id="KW-1003">Cell membrane</keyword>
<dbReference type="PANTHER" id="PTHR10884">
    <property type="entry name" value="NADH DEHYDROGENASE UBIQUINONE IRON-SULFUR PROTEIN 3"/>
    <property type="match status" value="1"/>
</dbReference>
<dbReference type="EMBL" id="RJVA01000013">
    <property type="protein sequence ID" value="ROQ90925.1"/>
    <property type="molecule type" value="Genomic_DNA"/>
</dbReference>
<protein>
    <recommendedName>
        <fullName evidence="3">NADH-quinone oxidoreductase subunit C</fullName>
        <ecNumber evidence="3">7.1.1.-</ecNumber>
    </recommendedName>
    <alternativeName>
        <fullName evidence="3">NADH dehydrogenase I subunit C</fullName>
    </alternativeName>
    <alternativeName>
        <fullName evidence="3">NDH-1 subunit C</fullName>
    </alternativeName>
</protein>
<keyword evidence="3 4" id="KW-1278">Translocase</keyword>
<dbReference type="EC" id="7.1.1.-" evidence="3"/>
<dbReference type="PROSITE" id="PS00542">
    <property type="entry name" value="COMPLEX1_30K"/>
    <property type="match status" value="1"/>
</dbReference>
<keyword evidence="3 4" id="KW-0520">NAD</keyword>
<comment type="subunit">
    <text evidence="3">NDH-1 is composed of 14 different subunits. Subunits NuoB, C, D, E, F, and G constitute the peripheral sector of the complex.</text>
</comment>
<dbReference type="PANTHER" id="PTHR10884:SF14">
    <property type="entry name" value="NADH DEHYDROGENASE [UBIQUINONE] IRON-SULFUR PROTEIN 3, MITOCHONDRIAL"/>
    <property type="match status" value="1"/>
</dbReference>
<evidence type="ECO:0000256" key="1">
    <source>
        <dbReference type="ARBA" id="ARBA00007569"/>
    </source>
</evidence>
<dbReference type="SUPFAM" id="SSF143243">
    <property type="entry name" value="Nqo5-like"/>
    <property type="match status" value="1"/>
</dbReference>
<feature type="domain" description="NADH:ubiquinone oxidoreductase 30kDa subunit" evidence="6">
    <location>
        <begin position="32"/>
        <end position="152"/>
    </location>
</feature>
<dbReference type="GO" id="GO:0008137">
    <property type="term" value="F:NADH dehydrogenase (ubiquinone) activity"/>
    <property type="evidence" value="ECO:0007669"/>
    <property type="project" value="InterPro"/>
</dbReference>
<dbReference type="InterPro" id="IPR010218">
    <property type="entry name" value="NADH_DH_suC"/>
</dbReference>
<sequence>MDESVTLKKLAQKFPDAVVGTHRYRGDDTAIVTKEKIRDICLFLRDDPDLLYNFMMDLTVVDYLGREPRFEVVYHLYSLAHNRRVRLKALVSESDLTIDSVVPVWIAADWFEREAYDMYGVIFQGHPNLRRILLYEGFEGHPLRKDYPLKKRQPLIGPVN</sequence>
<evidence type="ECO:0000256" key="2">
    <source>
        <dbReference type="ARBA" id="ARBA00022448"/>
    </source>
</evidence>
<comment type="subcellular location">
    <subcellularLocation>
        <location evidence="3">Cell membrane</location>
        <topology evidence="3">Peripheral membrane protein</topology>
        <orientation evidence="3">Cytoplasmic side</orientation>
    </subcellularLocation>
</comment>
<comment type="function">
    <text evidence="3">NDH-1 shuttles electrons from NADH, via FMN and iron-sulfur (Fe-S) centers, to quinones in the respiratory chain. The immediate electron acceptor for the enzyme in this species is believed to be ubiquinone. Couples the redox reaction to proton translocation (for every two electrons transferred, four hydrogen ions are translocated across the cytoplasmic membrane), and thus conserves the redox energy in a proton gradient.</text>
</comment>
<organism evidence="7 8">
    <name type="scientific">Desulfosoma caldarium</name>
    <dbReference type="NCBI Taxonomy" id="610254"/>
    <lineage>
        <taxon>Bacteria</taxon>
        <taxon>Pseudomonadati</taxon>
        <taxon>Thermodesulfobacteriota</taxon>
        <taxon>Syntrophobacteria</taxon>
        <taxon>Syntrophobacterales</taxon>
        <taxon>Syntrophobacteraceae</taxon>
        <taxon>Desulfosoma</taxon>
    </lineage>
</organism>
<accession>A0A3N1UI35</accession>
<name>A0A3N1UI35_9BACT</name>
<dbReference type="Proteomes" id="UP000276223">
    <property type="component" value="Unassembled WGS sequence"/>
</dbReference>
<keyword evidence="8" id="KW-1185">Reference proteome</keyword>
<keyword evidence="3 5" id="KW-0874">Quinone</keyword>
<keyword evidence="3" id="KW-0472">Membrane</keyword>
<dbReference type="InterPro" id="IPR001268">
    <property type="entry name" value="NADH_UbQ_OxRdtase_30kDa_su"/>
</dbReference>
<dbReference type="InterPro" id="IPR037232">
    <property type="entry name" value="NADH_quin_OxRdtase_su_C/D-like"/>
</dbReference>
<evidence type="ECO:0000256" key="3">
    <source>
        <dbReference type="HAMAP-Rule" id="MF_01357"/>
    </source>
</evidence>
<proteinExistence type="inferred from homology"/>
<dbReference type="GO" id="GO:0050136">
    <property type="term" value="F:NADH dehydrogenase (quinone) (non-electrogenic) activity"/>
    <property type="evidence" value="ECO:0007669"/>
    <property type="project" value="UniProtKB-UniRule"/>
</dbReference>
<dbReference type="NCBIfam" id="TIGR01961">
    <property type="entry name" value="NuoC_fam"/>
    <property type="match status" value="1"/>
</dbReference>
<dbReference type="Pfam" id="PF00329">
    <property type="entry name" value="Complex1_30kDa"/>
    <property type="match status" value="1"/>
</dbReference>
<dbReference type="OrthoDB" id="9803286at2"/>
<dbReference type="Gene3D" id="3.30.460.80">
    <property type="entry name" value="NADH:ubiquinone oxidoreductase, 30kDa subunit"/>
    <property type="match status" value="1"/>
</dbReference>
<dbReference type="HAMAP" id="MF_01357">
    <property type="entry name" value="NDH1_NuoC"/>
    <property type="match status" value="1"/>
</dbReference>
<evidence type="ECO:0000259" key="6">
    <source>
        <dbReference type="Pfam" id="PF00329"/>
    </source>
</evidence>
<evidence type="ECO:0000256" key="4">
    <source>
        <dbReference type="RuleBase" id="RU003456"/>
    </source>
</evidence>
<evidence type="ECO:0000256" key="5">
    <source>
        <dbReference type="RuleBase" id="RU003582"/>
    </source>
</evidence>